<dbReference type="Proteomes" id="UP000001880">
    <property type="component" value="Chromosome"/>
</dbReference>
<protein>
    <submittedName>
        <fullName evidence="2">Uncharacterized protein</fullName>
    </submittedName>
</protein>
<proteinExistence type="predicted"/>
<keyword evidence="3" id="KW-1185">Reference proteome</keyword>
<name>D0LU66_HALO1</name>
<gene>
    <name evidence="2" type="ordered locus">Hoch_4941</name>
</gene>
<evidence type="ECO:0000313" key="3">
    <source>
        <dbReference type="Proteomes" id="UP000001880"/>
    </source>
</evidence>
<feature type="region of interest" description="Disordered" evidence="1">
    <location>
        <begin position="50"/>
        <end position="87"/>
    </location>
</feature>
<dbReference type="InterPro" id="IPR011990">
    <property type="entry name" value="TPR-like_helical_dom_sf"/>
</dbReference>
<evidence type="ECO:0000313" key="2">
    <source>
        <dbReference type="EMBL" id="ACY17430.1"/>
    </source>
</evidence>
<evidence type="ECO:0000256" key="1">
    <source>
        <dbReference type="SAM" id="MobiDB-lite"/>
    </source>
</evidence>
<organism evidence="2 3">
    <name type="scientific">Haliangium ochraceum (strain DSM 14365 / JCM 11303 / SMP-2)</name>
    <dbReference type="NCBI Taxonomy" id="502025"/>
    <lineage>
        <taxon>Bacteria</taxon>
        <taxon>Pseudomonadati</taxon>
        <taxon>Myxococcota</taxon>
        <taxon>Polyangia</taxon>
        <taxon>Haliangiales</taxon>
        <taxon>Kofleriaceae</taxon>
        <taxon>Haliangium</taxon>
    </lineage>
</organism>
<dbReference type="HOGENOM" id="CLU_1413413_0_0_7"/>
<dbReference type="KEGG" id="hoh:Hoch_4941"/>
<dbReference type="RefSeq" id="WP_012830022.1">
    <property type="nucleotide sequence ID" value="NC_013440.1"/>
</dbReference>
<accession>D0LU66</accession>
<feature type="compositionally biased region" description="Low complexity" evidence="1">
    <location>
        <begin position="57"/>
        <end position="70"/>
    </location>
</feature>
<sequence length="190" mass="21454">MPVRHIVLTAVSVAVFGALLFLFVEVRASPAVEVPESALAEARAHYQRLQSARDRAATPAPAARMPTPVKTVPPPRPATPEEREQAAEVRDAAESRMAQVREMREKRDDVRERREKVRAYYDEGNYEMALKEARELLPDAPTNRYVLRVAVTAACALSDTTVAADYYSQLFRDEDRRIVRVRCARYGVEL</sequence>
<dbReference type="EMBL" id="CP001804">
    <property type="protein sequence ID" value="ACY17430.1"/>
    <property type="molecule type" value="Genomic_DNA"/>
</dbReference>
<dbReference type="Gene3D" id="1.25.40.10">
    <property type="entry name" value="Tetratricopeptide repeat domain"/>
    <property type="match status" value="1"/>
</dbReference>
<dbReference type="STRING" id="502025.Hoch_4941"/>
<dbReference type="AlphaFoldDB" id="D0LU66"/>
<reference evidence="2 3" key="1">
    <citation type="journal article" date="2010" name="Stand. Genomic Sci.">
        <title>Complete genome sequence of Haliangium ochraceum type strain (SMP-2).</title>
        <authorList>
            <consortium name="US DOE Joint Genome Institute (JGI-PGF)"/>
            <person name="Ivanova N."/>
            <person name="Daum C."/>
            <person name="Lang E."/>
            <person name="Abt B."/>
            <person name="Kopitz M."/>
            <person name="Saunders E."/>
            <person name="Lapidus A."/>
            <person name="Lucas S."/>
            <person name="Glavina Del Rio T."/>
            <person name="Nolan M."/>
            <person name="Tice H."/>
            <person name="Copeland A."/>
            <person name="Cheng J.F."/>
            <person name="Chen F."/>
            <person name="Bruce D."/>
            <person name="Goodwin L."/>
            <person name="Pitluck S."/>
            <person name="Mavromatis K."/>
            <person name="Pati A."/>
            <person name="Mikhailova N."/>
            <person name="Chen A."/>
            <person name="Palaniappan K."/>
            <person name="Land M."/>
            <person name="Hauser L."/>
            <person name="Chang Y.J."/>
            <person name="Jeffries C.D."/>
            <person name="Detter J.C."/>
            <person name="Brettin T."/>
            <person name="Rohde M."/>
            <person name="Goker M."/>
            <person name="Bristow J."/>
            <person name="Markowitz V."/>
            <person name="Eisen J.A."/>
            <person name="Hugenholtz P."/>
            <person name="Kyrpides N.C."/>
            <person name="Klenk H.P."/>
        </authorList>
    </citation>
    <scope>NUCLEOTIDE SEQUENCE [LARGE SCALE GENOMIC DNA]</scope>
    <source>
        <strain evidence="3">DSM 14365 / CIP 107738 / JCM 11303 / AJ 13395 / SMP-2</strain>
    </source>
</reference>